<dbReference type="InterPro" id="IPR036689">
    <property type="entry name" value="ESAT-6-like_sf"/>
</dbReference>
<keyword evidence="2" id="KW-1185">Reference proteome</keyword>
<name>A0A9X2E9A4_9NOCA</name>
<reference evidence="1" key="1">
    <citation type="submission" date="2022-06" db="EMBL/GenBank/DDBJ databases">
        <title>Novel species in genus nocardia.</title>
        <authorList>
            <person name="Li F."/>
        </authorList>
    </citation>
    <scope>NUCLEOTIDE SEQUENCE</scope>
    <source>
        <strain evidence="1">CDC141</strain>
    </source>
</reference>
<sequence length="114" mass="11902">MAGNVTTDFAQMEASAKHVEDVNSQLQAELTRIQGAVDSAVHWKGDASGAFHGVMVEFQEASKRLNNTLQDIAGAIRQSGIGYTNAEEAIQQSIMKAGASGDLGAPSSLNIPTA</sequence>
<dbReference type="EMBL" id="JAMRXG010000009">
    <property type="protein sequence ID" value="MCM6776134.1"/>
    <property type="molecule type" value="Genomic_DNA"/>
</dbReference>
<evidence type="ECO:0000313" key="2">
    <source>
        <dbReference type="Proteomes" id="UP001139157"/>
    </source>
</evidence>
<dbReference type="InterPro" id="IPR010310">
    <property type="entry name" value="T7SS_ESAT-6-like"/>
</dbReference>
<proteinExistence type="predicted"/>
<dbReference type="SUPFAM" id="SSF140453">
    <property type="entry name" value="EsxAB dimer-like"/>
    <property type="match status" value="1"/>
</dbReference>
<evidence type="ECO:0000313" key="1">
    <source>
        <dbReference type="EMBL" id="MCM6776134.1"/>
    </source>
</evidence>
<organism evidence="1 2">
    <name type="scientific">Nocardia pulmonis</name>
    <dbReference type="NCBI Taxonomy" id="2951408"/>
    <lineage>
        <taxon>Bacteria</taxon>
        <taxon>Bacillati</taxon>
        <taxon>Actinomycetota</taxon>
        <taxon>Actinomycetes</taxon>
        <taxon>Mycobacteriales</taxon>
        <taxon>Nocardiaceae</taxon>
        <taxon>Nocardia</taxon>
    </lineage>
</organism>
<dbReference type="Gene3D" id="1.10.287.1060">
    <property type="entry name" value="ESAT-6-like"/>
    <property type="match status" value="1"/>
</dbReference>
<dbReference type="RefSeq" id="WP_251914443.1">
    <property type="nucleotide sequence ID" value="NZ_JAMRXG010000009.1"/>
</dbReference>
<protein>
    <submittedName>
        <fullName evidence="1">WXG100 family type VII secretion target</fullName>
    </submittedName>
</protein>
<dbReference type="Pfam" id="PF06013">
    <property type="entry name" value="WXG100"/>
    <property type="match status" value="1"/>
</dbReference>
<dbReference type="NCBIfam" id="TIGR03930">
    <property type="entry name" value="WXG100_ESAT6"/>
    <property type="match status" value="1"/>
</dbReference>
<accession>A0A9X2E9A4</accession>
<gene>
    <name evidence="1" type="ORF">NDR86_21860</name>
</gene>
<comment type="caution">
    <text evidence="1">The sequence shown here is derived from an EMBL/GenBank/DDBJ whole genome shotgun (WGS) entry which is preliminary data.</text>
</comment>
<dbReference type="AlphaFoldDB" id="A0A9X2E9A4"/>
<dbReference type="Proteomes" id="UP001139157">
    <property type="component" value="Unassembled WGS sequence"/>
</dbReference>